<dbReference type="PANTHER" id="PTHR47926:SF452">
    <property type="entry name" value="PENTATRICOPEPTIDE REPEAT-CONTAINING PROTEIN"/>
    <property type="match status" value="1"/>
</dbReference>
<dbReference type="NCBIfam" id="TIGR00756">
    <property type="entry name" value="PPR"/>
    <property type="match status" value="6"/>
</dbReference>
<proteinExistence type="predicted"/>
<evidence type="ECO:0000313" key="4">
    <source>
        <dbReference type="Proteomes" id="UP000017836"/>
    </source>
</evidence>
<dbReference type="Proteomes" id="UP000017836">
    <property type="component" value="Unassembled WGS sequence"/>
</dbReference>
<accession>U5CU23</accession>
<evidence type="ECO:0000256" key="2">
    <source>
        <dbReference type="PROSITE-ProRule" id="PRU00708"/>
    </source>
</evidence>
<reference evidence="4" key="1">
    <citation type="journal article" date="2013" name="Science">
        <title>The Amborella genome and the evolution of flowering plants.</title>
        <authorList>
            <consortium name="Amborella Genome Project"/>
        </authorList>
    </citation>
    <scope>NUCLEOTIDE SEQUENCE [LARGE SCALE GENOMIC DNA]</scope>
</reference>
<keyword evidence="4" id="KW-1185">Reference proteome</keyword>
<feature type="repeat" description="PPR" evidence="2">
    <location>
        <begin position="267"/>
        <end position="301"/>
    </location>
</feature>
<protein>
    <recommendedName>
        <fullName evidence="5">DYW domain-containing protein</fullName>
    </recommendedName>
</protein>
<dbReference type="GO" id="GO:0003723">
    <property type="term" value="F:RNA binding"/>
    <property type="evidence" value="ECO:0000318"/>
    <property type="project" value="GO_Central"/>
</dbReference>
<feature type="repeat" description="PPR" evidence="2">
    <location>
        <begin position="34"/>
        <end position="64"/>
    </location>
</feature>
<evidence type="ECO:0000313" key="3">
    <source>
        <dbReference type="EMBL" id="ERN16796.1"/>
    </source>
</evidence>
<dbReference type="AlphaFoldDB" id="U5CU23"/>
<dbReference type="HOGENOM" id="CLU_002706_15_1_1"/>
<keyword evidence="1" id="KW-0677">Repeat</keyword>
<dbReference type="PANTHER" id="PTHR47926">
    <property type="entry name" value="PENTATRICOPEPTIDE REPEAT-CONTAINING PROTEIN"/>
    <property type="match status" value="1"/>
</dbReference>
<dbReference type="InterPro" id="IPR011990">
    <property type="entry name" value="TPR-like_helical_dom_sf"/>
</dbReference>
<dbReference type="InterPro" id="IPR046960">
    <property type="entry name" value="PPR_At4g14850-like_plant"/>
</dbReference>
<sequence>MLLSSLIRTLGHAQSLSKGKMLHANLITSGFPANVYINNHLMSMYVRCGCLNDAHSVFDQMAERNLISWTGIISGYSQHGLPDEALELFQNMVFEGFYPNDFTYVGLLSACAQLEALNYGKETHARILKSDNGFNTFLSNSLVNLYAKCGLIEYSSRLFDEIPQPNFISWTSIIAGFCQSGEHMEALRFFSKSQEAGIKVNEFTSATILGSCAGLEELSLGQQIHVSCVKCGLLMDGFVGTGLIDMYVKCGELGLGHRAFSEMYEPSLASWTALIAGYAQQGQGEVAIDLFKKLQLSGLKPNEFTLCSAFVACASNLLVMTGAQIHSVAFKLGFRVAGFVGNAAIEMYAKCGSLQESAKVFQEIVERNVVSWNVLITGYAQMGYCKDAIKLLVRMLNEGIYPNLYTYSCVLSVCGDLPAPEWGKQVHSRIIKPRFDLDPFVSTSLIDMYSKCGQLVKAWTVFDSLTSKSLVSWNTMLMAYAHHGFGEEALNLFKDMEDANMRPNDVTFIAVLSACGRVGLVSEGLHYFNSMASKHRMAPRAEHYACVIDLLGRAGETEMAYELIQNMPFEPDKVIWRILLAACKIHDRDLELGRHAAECILRLDPLDIAAYVMLSGIYARFEEWDEVARIRKAMNDMGLKKDPGCSWIELKHKTHAFVMGDQAHPERECIYETVWGLTCQILEDVYVPCNSFFHYDAGIEREGELLASNGRGGSSQQIHYASQWKLEFFVKMLW</sequence>
<organism evidence="3 4">
    <name type="scientific">Amborella trichopoda</name>
    <dbReference type="NCBI Taxonomy" id="13333"/>
    <lineage>
        <taxon>Eukaryota</taxon>
        <taxon>Viridiplantae</taxon>
        <taxon>Streptophyta</taxon>
        <taxon>Embryophyta</taxon>
        <taxon>Tracheophyta</taxon>
        <taxon>Spermatophyta</taxon>
        <taxon>Magnoliopsida</taxon>
        <taxon>Amborellales</taxon>
        <taxon>Amborellaceae</taxon>
        <taxon>Amborella</taxon>
    </lineage>
</organism>
<dbReference type="FunFam" id="1.25.40.10:FF:000196">
    <property type="entry name" value="Pentatricopeptide repeat-containing protein At4g14850"/>
    <property type="match status" value="1"/>
</dbReference>
<name>U5CU23_AMBTC</name>
<gene>
    <name evidence="3" type="ORF">AMTR_s00057p00087430</name>
</gene>
<evidence type="ECO:0008006" key="5">
    <source>
        <dbReference type="Google" id="ProtNLM"/>
    </source>
</evidence>
<dbReference type="FunFam" id="1.25.40.10:FF:000366">
    <property type="entry name" value="Pentatricopeptide (PPR) repeat-containing protein"/>
    <property type="match status" value="1"/>
</dbReference>
<dbReference type="Pfam" id="PF13041">
    <property type="entry name" value="PPR_2"/>
    <property type="match status" value="5"/>
</dbReference>
<evidence type="ECO:0000256" key="1">
    <source>
        <dbReference type="ARBA" id="ARBA00022737"/>
    </source>
</evidence>
<dbReference type="PROSITE" id="PS51375">
    <property type="entry name" value="PPR"/>
    <property type="match status" value="6"/>
</dbReference>
<feature type="repeat" description="PPR" evidence="2">
    <location>
        <begin position="166"/>
        <end position="200"/>
    </location>
</feature>
<dbReference type="InterPro" id="IPR046848">
    <property type="entry name" value="E_motif"/>
</dbReference>
<dbReference type="FunFam" id="1.25.40.10:FF:000344">
    <property type="entry name" value="Pentatricopeptide repeat-containing protein"/>
    <property type="match status" value="2"/>
</dbReference>
<dbReference type="Pfam" id="PF20431">
    <property type="entry name" value="E_motif"/>
    <property type="match status" value="1"/>
</dbReference>
<feature type="repeat" description="PPR" evidence="2">
    <location>
        <begin position="469"/>
        <end position="503"/>
    </location>
</feature>
<dbReference type="InterPro" id="IPR002885">
    <property type="entry name" value="PPR_rpt"/>
</dbReference>
<dbReference type="Gramene" id="ERN16796">
    <property type="protein sequence ID" value="ERN16796"/>
    <property type="gene ID" value="AMTR_s00057p00087430"/>
</dbReference>
<feature type="repeat" description="PPR" evidence="2">
    <location>
        <begin position="368"/>
        <end position="402"/>
    </location>
</feature>
<dbReference type="OMA" id="CKANRDF"/>
<feature type="repeat" description="PPR" evidence="2">
    <location>
        <begin position="65"/>
        <end position="99"/>
    </location>
</feature>
<dbReference type="Gene3D" id="1.25.40.10">
    <property type="entry name" value="Tetratricopeptide repeat domain"/>
    <property type="match status" value="5"/>
</dbReference>
<dbReference type="eggNOG" id="KOG4197">
    <property type="taxonomic scope" value="Eukaryota"/>
</dbReference>
<dbReference type="EMBL" id="KI392405">
    <property type="protein sequence ID" value="ERN16796.1"/>
    <property type="molecule type" value="Genomic_DNA"/>
</dbReference>
<dbReference type="FunFam" id="1.25.40.10:FF:000031">
    <property type="entry name" value="Pentatricopeptide repeat-containing protein mitochondrial"/>
    <property type="match status" value="1"/>
</dbReference>
<dbReference type="GO" id="GO:0009451">
    <property type="term" value="P:RNA modification"/>
    <property type="evidence" value="ECO:0000318"/>
    <property type="project" value="GO_Central"/>
</dbReference>
<dbReference type="Pfam" id="PF01535">
    <property type="entry name" value="PPR"/>
    <property type="match status" value="3"/>
</dbReference>